<dbReference type="KEGG" id="rarg:115727370"/>
<dbReference type="InterPro" id="IPR052048">
    <property type="entry name" value="ST_Response_Regulator"/>
</dbReference>
<accession>A0A8B8MTN1</accession>
<dbReference type="InterPro" id="IPR001789">
    <property type="entry name" value="Sig_transdc_resp-reg_receiver"/>
</dbReference>
<dbReference type="Proteomes" id="UP000827889">
    <property type="component" value="Chromosome 1"/>
</dbReference>
<dbReference type="CDD" id="cd17546">
    <property type="entry name" value="REC_hyHK_CKI1_RcsC-like"/>
    <property type="match status" value="1"/>
</dbReference>
<dbReference type="PANTHER" id="PTHR43228:SF1">
    <property type="entry name" value="TWO-COMPONENT RESPONSE REGULATOR ARR22"/>
    <property type="match status" value="1"/>
</dbReference>
<dbReference type="GeneID" id="115727370"/>
<comment type="caution">
    <text evidence="1">Lacks conserved residue(s) required for the propagation of feature annotation.</text>
</comment>
<protein>
    <submittedName>
        <fullName evidence="5">Two-component response regulator 24-like</fullName>
    </submittedName>
</protein>
<evidence type="ECO:0000313" key="4">
    <source>
        <dbReference type="Proteomes" id="UP000827889"/>
    </source>
</evidence>
<dbReference type="RefSeq" id="XP_030513442.1">
    <property type="nucleotide sequence ID" value="XM_030657582.2"/>
</dbReference>
<dbReference type="Pfam" id="PF00072">
    <property type="entry name" value="Response_reg"/>
    <property type="match status" value="1"/>
</dbReference>
<organism evidence="4 5">
    <name type="scientific">Rhodamnia argentea</name>
    <dbReference type="NCBI Taxonomy" id="178133"/>
    <lineage>
        <taxon>Eukaryota</taxon>
        <taxon>Viridiplantae</taxon>
        <taxon>Streptophyta</taxon>
        <taxon>Embryophyta</taxon>
        <taxon>Tracheophyta</taxon>
        <taxon>Spermatophyta</taxon>
        <taxon>Magnoliopsida</taxon>
        <taxon>eudicotyledons</taxon>
        <taxon>Gunneridae</taxon>
        <taxon>Pentapetalae</taxon>
        <taxon>rosids</taxon>
        <taxon>malvids</taxon>
        <taxon>Myrtales</taxon>
        <taxon>Myrtaceae</taxon>
        <taxon>Myrtoideae</taxon>
        <taxon>Myrteae</taxon>
        <taxon>Australasian group</taxon>
        <taxon>Rhodamnia</taxon>
    </lineage>
</organism>
<reference evidence="4" key="1">
    <citation type="submission" date="2025-05" db="UniProtKB">
        <authorList>
            <consortium name="RefSeq"/>
        </authorList>
    </citation>
    <scope>NUCLEOTIDE SEQUENCE [LARGE SCALE GENOMIC DNA]</scope>
</reference>
<dbReference type="AlphaFoldDB" id="A0A8B8MTN1"/>
<feature type="region of interest" description="Disordered" evidence="2">
    <location>
        <begin position="1"/>
        <end position="20"/>
    </location>
</feature>
<dbReference type="GO" id="GO:0000160">
    <property type="term" value="P:phosphorelay signal transduction system"/>
    <property type="evidence" value="ECO:0007669"/>
    <property type="project" value="InterPro"/>
</dbReference>
<gene>
    <name evidence="5" type="primary">LOC115727370</name>
</gene>
<feature type="domain" description="Response regulatory" evidence="3">
    <location>
        <begin position="25"/>
        <end position="144"/>
    </location>
</feature>
<proteinExistence type="predicted"/>
<evidence type="ECO:0000313" key="5">
    <source>
        <dbReference type="RefSeq" id="XP_030513442.1"/>
    </source>
</evidence>
<sequence>MASPSTRSYHGCDKDSDGSKRGKLSVLIVDENVLVCRVHEMLVSKLKVAKELLTETATDGKEALDLHLSGSSFDVILMEMDLPIMDGPEVTKKLRAMGVKSIIVGVTSRDSKVDREAFMAAGLDVWLEKPLTAHKLKSVVEALEKK</sequence>
<name>A0A8B8MTN1_9MYRT</name>
<dbReference type="PANTHER" id="PTHR43228">
    <property type="entry name" value="TWO-COMPONENT RESPONSE REGULATOR"/>
    <property type="match status" value="1"/>
</dbReference>
<dbReference type="OrthoDB" id="21225at2759"/>
<dbReference type="Gene3D" id="3.40.50.2300">
    <property type="match status" value="1"/>
</dbReference>
<dbReference type="InterPro" id="IPR011006">
    <property type="entry name" value="CheY-like_superfamily"/>
</dbReference>
<reference evidence="5" key="2">
    <citation type="submission" date="2025-08" db="UniProtKB">
        <authorList>
            <consortium name="RefSeq"/>
        </authorList>
    </citation>
    <scope>IDENTIFICATION</scope>
    <source>
        <tissue evidence="5">Leaf</tissue>
    </source>
</reference>
<feature type="compositionally biased region" description="Basic and acidic residues" evidence="2">
    <location>
        <begin position="10"/>
        <end position="20"/>
    </location>
</feature>
<dbReference type="SMART" id="SM00448">
    <property type="entry name" value="REC"/>
    <property type="match status" value="1"/>
</dbReference>
<evidence type="ECO:0000259" key="3">
    <source>
        <dbReference type="PROSITE" id="PS50110"/>
    </source>
</evidence>
<dbReference type="PROSITE" id="PS50110">
    <property type="entry name" value="RESPONSE_REGULATORY"/>
    <property type="match status" value="1"/>
</dbReference>
<keyword evidence="4" id="KW-1185">Reference proteome</keyword>
<evidence type="ECO:0000256" key="2">
    <source>
        <dbReference type="SAM" id="MobiDB-lite"/>
    </source>
</evidence>
<evidence type="ECO:0000256" key="1">
    <source>
        <dbReference type="PROSITE-ProRule" id="PRU00169"/>
    </source>
</evidence>
<dbReference type="SUPFAM" id="SSF52172">
    <property type="entry name" value="CheY-like"/>
    <property type="match status" value="1"/>
</dbReference>